<dbReference type="InterPro" id="IPR043901">
    <property type="entry name" value="DUF5787"/>
</dbReference>
<keyword evidence="2" id="KW-1185">Reference proteome</keyword>
<protein>
    <submittedName>
        <fullName evidence="1">DUF5787 family protein</fullName>
    </submittedName>
</protein>
<evidence type="ECO:0000313" key="2">
    <source>
        <dbReference type="Proteomes" id="UP001203207"/>
    </source>
</evidence>
<name>A0AAE3K9Z4_9EURY</name>
<sequence>MEFGFEVSLCSYLEATTDWILARQLGAAVAEPGNRIIDICCVIPNQSIDTRTQITARSIPTAAIDSAVGPGDAVYWRDAFDCHPERARSVTDHAIEIGFFEVERNGGRRYIRQVARYPQWYDRLIGIENKPDLSRPGNLEQQLRLDVSLGIFDEVVLATESYVTRAHLNRIPDEVGVWRFDPQNGDRTVIREPQQLPTTETGVELLENHSLKTDIALITAEQKQRKRTQLAERSYGKGWRTYDFPACVHGAAEDGALPYCTHYGCLVDASTDCGVGCPEFASADPPAVDTAAIRDDRSPWVHQPDGIVRTQSGLDRFF</sequence>
<dbReference type="Pfam" id="PF19100">
    <property type="entry name" value="DUF5787"/>
    <property type="match status" value="1"/>
</dbReference>
<evidence type="ECO:0000313" key="1">
    <source>
        <dbReference type="EMBL" id="MCL9816509.1"/>
    </source>
</evidence>
<gene>
    <name evidence="1" type="ORF">AArcSt2_06070</name>
</gene>
<organism evidence="1 2">
    <name type="scientific">Natronocalculus amylovorans</name>
    <dbReference type="NCBI Taxonomy" id="2917812"/>
    <lineage>
        <taxon>Archaea</taxon>
        <taxon>Methanobacteriati</taxon>
        <taxon>Methanobacteriota</taxon>
        <taxon>Stenosarchaea group</taxon>
        <taxon>Halobacteria</taxon>
        <taxon>Halobacteriales</taxon>
        <taxon>Haloferacaceae</taxon>
        <taxon>Natronocalculus</taxon>
    </lineage>
</organism>
<proteinExistence type="predicted"/>
<dbReference type="Proteomes" id="UP001203207">
    <property type="component" value="Unassembled WGS sequence"/>
</dbReference>
<reference evidence="1" key="1">
    <citation type="journal article" date="2022" name="Syst. Appl. Microbiol.">
        <title>Natronocalculus amylovorans gen. nov., sp. nov., and Natranaeroarchaeum aerophilus sp. nov., dominant culturable amylolytic natronoarchaea from hypersaline soda lakes in southwestern Siberia.</title>
        <authorList>
            <person name="Sorokin D.Y."/>
            <person name="Elcheninov A.G."/>
            <person name="Khizhniak T.V."/>
            <person name="Koenen M."/>
            <person name="Bale N.J."/>
            <person name="Damste J.S.S."/>
            <person name="Kublanov I.V."/>
        </authorList>
    </citation>
    <scope>NUCLEOTIDE SEQUENCE</scope>
    <source>
        <strain evidence="1">AArc-St2</strain>
    </source>
</reference>
<dbReference type="EMBL" id="JAKRVX010000002">
    <property type="protein sequence ID" value="MCL9816509.1"/>
    <property type="molecule type" value="Genomic_DNA"/>
</dbReference>
<dbReference type="AlphaFoldDB" id="A0AAE3K9Z4"/>
<accession>A0AAE3K9Z4</accession>
<reference evidence="1" key="2">
    <citation type="submission" date="2022-02" db="EMBL/GenBank/DDBJ databases">
        <authorList>
            <person name="Elcheninov A.G."/>
            <person name="Sorokin D.Y."/>
            <person name="Kublanov I.V."/>
        </authorList>
    </citation>
    <scope>NUCLEOTIDE SEQUENCE</scope>
    <source>
        <strain evidence="1">AArc-St2</strain>
    </source>
</reference>
<dbReference type="RefSeq" id="WP_250583439.1">
    <property type="nucleotide sequence ID" value="NZ_JAKRVX010000002.1"/>
</dbReference>
<comment type="caution">
    <text evidence="1">The sequence shown here is derived from an EMBL/GenBank/DDBJ whole genome shotgun (WGS) entry which is preliminary data.</text>
</comment>